<keyword evidence="3" id="KW-1185">Reference proteome</keyword>
<gene>
    <name evidence="2" type="ORF">L202_03853</name>
</gene>
<feature type="region of interest" description="Disordered" evidence="1">
    <location>
        <begin position="1"/>
        <end position="62"/>
    </location>
</feature>
<name>A0A1E3HUH2_9TREE</name>
<dbReference type="AlphaFoldDB" id="A0A1E3HUH2"/>
<feature type="compositionally biased region" description="Polar residues" evidence="1">
    <location>
        <begin position="453"/>
        <end position="474"/>
    </location>
</feature>
<feature type="compositionally biased region" description="Polar residues" evidence="1">
    <location>
        <begin position="276"/>
        <end position="289"/>
    </location>
</feature>
<dbReference type="OrthoDB" id="2576217at2759"/>
<feature type="compositionally biased region" description="Low complexity" evidence="1">
    <location>
        <begin position="418"/>
        <end position="446"/>
    </location>
</feature>
<evidence type="ECO:0000313" key="2">
    <source>
        <dbReference type="EMBL" id="ODN79983.1"/>
    </source>
</evidence>
<feature type="region of interest" description="Disordered" evidence="1">
    <location>
        <begin position="534"/>
        <end position="588"/>
    </location>
</feature>
<accession>A0A1E3HUH2</accession>
<protein>
    <submittedName>
        <fullName evidence="2">Uncharacterized protein</fullName>
    </submittedName>
</protein>
<feature type="region of interest" description="Disordered" evidence="1">
    <location>
        <begin position="192"/>
        <end position="406"/>
    </location>
</feature>
<comment type="caution">
    <text evidence="2">The sequence shown here is derived from an EMBL/GenBank/DDBJ whole genome shotgun (WGS) entry which is preliminary data.</text>
</comment>
<dbReference type="RefSeq" id="XP_018994830.1">
    <property type="nucleotide sequence ID" value="XM_019137804.1"/>
</dbReference>
<feature type="compositionally biased region" description="Gly residues" evidence="1">
    <location>
        <begin position="535"/>
        <end position="545"/>
    </location>
</feature>
<feature type="region of interest" description="Disordered" evidence="1">
    <location>
        <begin position="418"/>
        <end position="474"/>
    </location>
</feature>
<dbReference type="Proteomes" id="UP000094065">
    <property type="component" value="Unassembled WGS sequence"/>
</dbReference>
<dbReference type="GeneID" id="30155162"/>
<proteinExistence type="predicted"/>
<feature type="compositionally biased region" description="Basic and acidic residues" evidence="1">
    <location>
        <begin position="36"/>
        <end position="49"/>
    </location>
</feature>
<feature type="compositionally biased region" description="Low complexity" evidence="1">
    <location>
        <begin position="257"/>
        <end position="267"/>
    </location>
</feature>
<feature type="compositionally biased region" description="Polar residues" evidence="1">
    <location>
        <begin position="349"/>
        <end position="358"/>
    </location>
</feature>
<dbReference type="EMBL" id="AWGJ01000005">
    <property type="protein sequence ID" value="ODN79983.1"/>
    <property type="molecule type" value="Genomic_DNA"/>
</dbReference>
<sequence length="588" mass="62660">MPSNVSFLSKKRRQSSAELDTPPKVRKEKKNVFARALDRSTKKSRRGPENEICAPEAASETLSTSSPLFIDNFFSTSAYPLALPRPRAPYTLQPAFASVDDFRRRPSTSASFVDRLWAGSSLDLVEDLDEAVIEDEDSEDEEELAPPRAGFIRKARLNCSSVLSFKLRLGRQRADEVNSEIWSQPNLYSTESIMSIPPPIPARSRLREAAPPKSTVSSNTTPTPGPAPVLQPSPTLASNRGAASPQLPQRQSVAFDSLPSPSLYSSPRMCSRGLGSPSTPNFNSPTLHSSPRLGDSPSYPSPYDSKRRQSRVISGGTDPLKVRDGAAKKPASSGVYTPPSFQGPCGPTYTPSPRNSYTRPRPLDLAPKSPSSSIRSSNSSQSDSTAPRTPSTPKTPKTKFGKVLSRNAKRLSVMSLGLGSGSSAASASKRSESTSSSIRGESSQEGYFPKPTPSLNSLSTGSHQSQPSWEIHTPTSATHPYYTAYPSTLSGPGSGSGSGYYTAEPQELGLFPPEPAFYNFAERRGSTASDVGYSSGYGSGAGYGGERGRRASGVGVGQGPAVPRGKRKPVPKVALEDEMGGMTIGEAV</sequence>
<reference evidence="2 3" key="1">
    <citation type="submission" date="2016-06" db="EMBL/GenBank/DDBJ databases">
        <title>Evolution of pathogenesis and genome organization in the Tremellales.</title>
        <authorList>
            <person name="Cuomo C."/>
            <person name="Litvintseva A."/>
            <person name="Heitman J."/>
            <person name="Chen Y."/>
            <person name="Sun S."/>
            <person name="Springer D."/>
            <person name="Dromer F."/>
            <person name="Young S."/>
            <person name="Zeng Q."/>
            <person name="Chapman S."/>
            <person name="Gujja S."/>
            <person name="Saif S."/>
            <person name="Birren B."/>
        </authorList>
    </citation>
    <scope>NUCLEOTIDE SEQUENCE [LARGE SCALE GENOMIC DNA]</scope>
    <source>
        <strain evidence="2 3">CBS 6039</strain>
    </source>
</reference>
<organism evidence="2 3">
    <name type="scientific">Cryptococcus amylolentus CBS 6039</name>
    <dbReference type="NCBI Taxonomy" id="1295533"/>
    <lineage>
        <taxon>Eukaryota</taxon>
        <taxon>Fungi</taxon>
        <taxon>Dikarya</taxon>
        <taxon>Basidiomycota</taxon>
        <taxon>Agaricomycotina</taxon>
        <taxon>Tremellomycetes</taxon>
        <taxon>Tremellales</taxon>
        <taxon>Cryptococcaceae</taxon>
        <taxon>Cryptococcus</taxon>
    </lineage>
</organism>
<evidence type="ECO:0000256" key="1">
    <source>
        <dbReference type="SAM" id="MobiDB-lite"/>
    </source>
</evidence>
<evidence type="ECO:0000313" key="3">
    <source>
        <dbReference type="Proteomes" id="UP000094065"/>
    </source>
</evidence>
<feature type="compositionally biased region" description="Low complexity" evidence="1">
    <location>
        <begin position="369"/>
        <end position="395"/>
    </location>
</feature>